<protein>
    <submittedName>
        <fullName evidence="2">M48 family peptidase</fullName>
    </submittedName>
</protein>
<evidence type="ECO:0000313" key="3">
    <source>
        <dbReference type="Proteomes" id="UP000265955"/>
    </source>
</evidence>
<dbReference type="Gene3D" id="3.30.2010.10">
    <property type="entry name" value="Metalloproteases ('zincins'), catalytic domain"/>
    <property type="match status" value="1"/>
</dbReference>
<organism evidence="2 3">
    <name type="scientific">Noviherbaspirillum saxi</name>
    <dbReference type="NCBI Taxonomy" id="2320863"/>
    <lineage>
        <taxon>Bacteria</taxon>
        <taxon>Pseudomonadati</taxon>
        <taxon>Pseudomonadota</taxon>
        <taxon>Betaproteobacteria</taxon>
        <taxon>Burkholderiales</taxon>
        <taxon>Oxalobacteraceae</taxon>
        <taxon>Noviherbaspirillum</taxon>
    </lineage>
</organism>
<accession>A0A3A3FKC2</accession>
<dbReference type="Pfam" id="PF01863">
    <property type="entry name" value="YgjP-like"/>
    <property type="match status" value="1"/>
</dbReference>
<gene>
    <name evidence="2" type="ORF">D3871_19815</name>
</gene>
<dbReference type="InterPro" id="IPR053136">
    <property type="entry name" value="UTP_pyrophosphatase-like"/>
</dbReference>
<dbReference type="PANTHER" id="PTHR30399">
    <property type="entry name" value="UNCHARACTERIZED PROTEIN YGJP"/>
    <property type="match status" value="1"/>
</dbReference>
<dbReference type="PANTHER" id="PTHR30399:SF1">
    <property type="entry name" value="UTP PYROPHOSPHATASE"/>
    <property type="match status" value="1"/>
</dbReference>
<dbReference type="InterPro" id="IPR002725">
    <property type="entry name" value="YgjP-like_metallopeptidase"/>
</dbReference>
<evidence type="ECO:0000313" key="2">
    <source>
        <dbReference type="EMBL" id="RJF95634.1"/>
    </source>
</evidence>
<reference evidence="3" key="1">
    <citation type="submission" date="2018-09" db="EMBL/GenBank/DDBJ databases">
        <authorList>
            <person name="Zhu H."/>
        </authorList>
    </citation>
    <scope>NUCLEOTIDE SEQUENCE [LARGE SCALE GENOMIC DNA]</scope>
    <source>
        <strain evidence="3">K1R23-30</strain>
    </source>
</reference>
<dbReference type="OrthoDB" id="9000630at2"/>
<keyword evidence="3" id="KW-1185">Reference proteome</keyword>
<sequence length="172" mass="20092">MQEMKYLSGYPAEIKKQVQVLVDNAKLADVLLKKYASVHDIRTDKALYQYVLNLKKNFLGNAEPINKVMFDNKIHVIKQALGTHTYISRVQGNKLKAKHEIRISSLFKNVPAEFLKMIVVHELAHLKEKEHDRAFYKLCEHMEPNYHQFELDLRLYLTHRDLVGELSWGGMS</sequence>
<dbReference type="RefSeq" id="WP_119770783.1">
    <property type="nucleotide sequence ID" value="NZ_QYUO01000002.1"/>
</dbReference>
<proteinExistence type="predicted"/>
<dbReference type="EMBL" id="QYUO01000002">
    <property type="protein sequence ID" value="RJF95634.1"/>
    <property type="molecule type" value="Genomic_DNA"/>
</dbReference>
<name>A0A3A3FKC2_9BURK</name>
<feature type="domain" description="YgjP-like metallopeptidase" evidence="1">
    <location>
        <begin position="96"/>
        <end position="153"/>
    </location>
</feature>
<dbReference type="AlphaFoldDB" id="A0A3A3FKC2"/>
<comment type="caution">
    <text evidence="2">The sequence shown here is derived from an EMBL/GenBank/DDBJ whole genome shotgun (WGS) entry which is preliminary data.</text>
</comment>
<dbReference type="Proteomes" id="UP000265955">
    <property type="component" value="Unassembled WGS sequence"/>
</dbReference>
<evidence type="ECO:0000259" key="1">
    <source>
        <dbReference type="Pfam" id="PF01863"/>
    </source>
</evidence>